<organism evidence="1 2">
    <name type="scientific">Chryseobacterium scophthalmum</name>
    <dbReference type="NCBI Taxonomy" id="59733"/>
    <lineage>
        <taxon>Bacteria</taxon>
        <taxon>Pseudomonadati</taxon>
        <taxon>Bacteroidota</taxon>
        <taxon>Flavobacteriia</taxon>
        <taxon>Flavobacteriales</taxon>
        <taxon>Weeksellaceae</taxon>
        <taxon>Chryseobacterium group</taxon>
        <taxon>Chryseobacterium</taxon>
    </lineage>
</organism>
<keyword evidence="2" id="KW-1185">Reference proteome</keyword>
<protein>
    <submittedName>
        <fullName evidence="1">Uncharacterized protein</fullName>
    </submittedName>
</protein>
<evidence type="ECO:0000313" key="2">
    <source>
        <dbReference type="Proteomes" id="UP000184782"/>
    </source>
</evidence>
<evidence type="ECO:0000313" key="1">
    <source>
        <dbReference type="EMBL" id="SIO40247.1"/>
    </source>
</evidence>
<reference evidence="2" key="1">
    <citation type="submission" date="2016-12" db="EMBL/GenBank/DDBJ databases">
        <authorList>
            <person name="Varghese N."/>
            <person name="Submissions S."/>
        </authorList>
    </citation>
    <scope>NUCLEOTIDE SEQUENCE [LARGE SCALE GENOMIC DNA]</scope>
    <source>
        <strain evidence="2">DSM 16779</strain>
    </source>
</reference>
<gene>
    <name evidence="1" type="ORF">SAMN05421769_4182</name>
</gene>
<dbReference type="AlphaFoldDB" id="A0A1N6J7K1"/>
<dbReference type="Proteomes" id="UP000184782">
    <property type="component" value="Unassembled WGS sequence"/>
</dbReference>
<dbReference type="RefSeq" id="WP_074232329.1">
    <property type="nucleotide sequence ID" value="NZ_FSRQ01000007.1"/>
</dbReference>
<name>A0A1N6J7K1_9FLAO</name>
<dbReference type="OrthoDB" id="1081532at2"/>
<accession>A0A1N6J7K1</accession>
<dbReference type="EMBL" id="FSRQ01000007">
    <property type="protein sequence ID" value="SIO40247.1"/>
    <property type="molecule type" value="Genomic_DNA"/>
</dbReference>
<dbReference type="STRING" id="59733.SAMN05421769_4182"/>
<sequence>MKSNLHKYQIDRSFSLQKIAENLGLNAKQLKDFHNTNSHPHEWIKDDDTFPQWLECLYIPDSEINLIEKKKIRESLDFVSLKQTSIDKSKYKINQKIDLQISGNSMIDSETEIIWEVSKRKEENSFYSDIKQVSHQVKYIKSIYRQFAEYMQKFNKPLEHLVIEMTDAGNIQSVANQDEIWSNWVVLRKSLETETDNTIEEKKILEGGDKDFQDTLPLIKNNILYNLFFNDCYSDYNVTGKFVEQKKEQYNSQAFNNEKVNITVKRKVEKEGDIAKIKFLCESDSDHNKHLKEIYNSRLKEFLKENYDYSLIWSIEYHFDIEKGMMLFCQSKIKERTSSNYIHSMEHKIELI</sequence>
<proteinExistence type="predicted"/>